<dbReference type="GeneID" id="303164254"/>
<gene>
    <name evidence="1" type="ORF">SIL78_02095</name>
</gene>
<comment type="caution">
    <text evidence="1">The sequence shown here is derived from an EMBL/GenBank/DDBJ whole genome shotgun (WGS) entry which is preliminary data.</text>
</comment>
<reference evidence="1" key="1">
    <citation type="submission" date="2023-11" db="EMBL/GenBank/DDBJ databases">
        <title>MicrobeMod: A computational toolkit for identifying prokaryotic methylation and restriction-modification with nanopore sequencing.</title>
        <authorList>
            <person name="Crits-Christoph A."/>
            <person name="Kang S.C."/>
            <person name="Lee H."/>
            <person name="Ostrov N."/>
        </authorList>
    </citation>
    <scope>NUCLEOTIDE SEQUENCE</scope>
    <source>
        <strain evidence="1">ATCC BAA-953</strain>
    </source>
</reference>
<proteinExistence type="predicted"/>
<name>A0AAJ2RUD9_9GAMM</name>
<protein>
    <submittedName>
        <fullName evidence="1">Uncharacterized protein</fullName>
    </submittedName>
</protein>
<sequence length="210" mass="24459">MSTSLEQQMNEINEDFCFIHDLLEEAKVNPTTDYEKVNLTYFQMFSTHYESFYILLRSNHFSSGILLMRSMLELYVKSFYLEFIAKNKSEEVMDYLDVKIKYPSFFAMVKELGEFESTSGDTFDNFFSQLTKSQLASYEKFSFFSHGSGEYVKAFYKNGKISFTSEQISDVIETAKGMFLTFAMLLFAVQGKNDQLGKVLEKFNFAETKK</sequence>
<evidence type="ECO:0000313" key="1">
    <source>
        <dbReference type="EMBL" id="MDX5976346.1"/>
    </source>
</evidence>
<dbReference type="InterPro" id="IPR054257">
    <property type="entry name" value="DUF6988"/>
</dbReference>
<dbReference type="RefSeq" id="WP_198349579.1">
    <property type="nucleotide sequence ID" value="NZ_JABASV010000007.1"/>
</dbReference>
<dbReference type="EMBL" id="JAWXXT010000001">
    <property type="protein sequence ID" value="MDX5976346.1"/>
    <property type="molecule type" value="Genomic_DNA"/>
</dbReference>
<dbReference type="Proteomes" id="UP001276761">
    <property type="component" value="Unassembled WGS sequence"/>
</dbReference>
<dbReference type="AlphaFoldDB" id="A0AAJ2RUD9"/>
<evidence type="ECO:0000313" key="2">
    <source>
        <dbReference type="Proteomes" id="UP001276761"/>
    </source>
</evidence>
<accession>A0AAJ2RUD9</accession>
<dbReference type="Pfam" id="PF22491">
    <property type="entry name" value="DUF6988"/>
    <property type="match status" value="1"/>
</dbReference>
<organism evidence="1 2">
    <name type="scientific">Vreelandella alkaliphila</name>
    <dbReference type="NCBI Taxonomy" id="272774"/>
    <lineage>
        <taxon>Bacteria</taxon>
        <taxon>Pseudomonadati</taxon>
        <taxon>Pseudomonadota</taxon>
        <taxon>Gammaproteobacteria</taxon>
        <taxon>Oceanospirillales</taxon>
        <taxon>Halomonadaceae</taxon>
        <taxon>Vreelandella</taxon>
    </lineage>
</organism>